<comment type="caution">
    <text evidence="4">The sequence shown here is derived from an EMBL/GenBank/DDBJ whole genome shotgun (WGS) entry which is preliminary data.</text>
</comment>
<protein>
    <submittedName>
        <fullName evidence="4">Polysaccharide deacetylase family protein</fullName>
    </submittedName>
</protein>
<gene>
    <name evidence="4" type="ORF">EZM97_35510</name>
</gene>
<dbReference type="PROSITE" id="PS51677">
    <property type="entry name" value="NODB"/>
    <property type="match status" value="1"/>
</dbReference>
<dbReference type="GO" id="GO:0016810">
    <property type="term" value="F:hydrolase activity, acting on carbon-nitrogen (but not peptide) bonds"/>
    <property type="evidence" value="ECO:0007669"/>
    <property type="project" value="InterPro"/>
</dbReference>
<feature type="domain" description="NodB homology" evidence="3">
    <location>
        <begin position="26"/>
        <end position="204"/>
    </location>
</feature>
<dbReference type="CDD" id="cd10917">
    <property type="entry name" value="CE4_NodB_like_6s_7s"/>
    <property type="match status" value="1"/>
</dbReference>
<dbReference type="GO" id="GO:0046872">
    <property type="term" value="F:metal ion binding"/>
    <property type="evidence" value="ECO:0007669"/>
    <property type="project" value="UniProtKB-KW"/>
</dbReference>
<organism evidence="4 5">
    <name type="scientific">Dyella soli</name>
    <dbReference type="NCBI Taxonomy" id="522319"/>
    <lineage>
        <taxon>Bacteria</taxon>
        <taxon>Pseudomonadati</taxon>
        <taxon>Pseudomonadota</taxon>
        <taxon>Gammaproteobacteria</taxon>
        <taxon>Lysobacterales</taxon>
        <taxon>Rhodanobacteraceae</taxon>
        <taxon>Dyella</taxon>
    </lineage>
</organism>
<dbReference type="Proteomes" id="UP000291822">
    <property type="component" value="Unassembled WGS sequence"/>
</dbReference>
<dbReference type="EMBL" id="SJTG01000007">
    <property type="protein sequence ID" value="TCI06225.1"/>
    <property type="molecule type" value="Genomic_DNA"/>
</dbReference>
<dbReference type="InterPro" id="IPR002509">
    <property type="entry name" value="NODB_dom"/>
</dbReference>
<dbReference type="SUPFAM" id="SSF88713">
    <property type="entry name" value="Glycoside hydrolase/deacetylase"/>
    <property type="match status" value="1"/>
</dbReference>
<dbReference type="Gene3D" id="3.20.20.370">
    <property type="entry name" value="Glycoside hydrolase/deacetylase"/>
    <property type="match status" value="1"/>
</dbReference>
<sequence>MKSRKQQLLDLLPDSLVMVRGPRRDDARYLTFDDGPDPQHTAPLLDLLAKHGVKASFFLVGNKIEQYPELVQRMVDEGHLIGNHSYSHYSFRPMSLKKKLYEISRTDALLRPFSQRTHHPMRPPRGDLAPSLLLYFAAHRRSLVHWSYDSLDFQDEGEDALIRRLRHSPPQAGDIVLMHDDSHKATAALSVLLPEWLAQGHQFHAVPTVQP</sequence>
<dbReference type="InterPro" id="IPR050248">
    <property type="entry name" value="Polysacc_deacetylase_ArnD"/>
</dbReference>
<accession>A0A4R0YJA1</accession>
<evidence type="ECO:0000256" key="1">
    <source>
        <dbReference type="ARBA" id="ARBA00022723"/>
    </source>
</evidence>
<evidence type="ECO:0000259" key="3">
    <source>
        <dbReference type="PROSITE" id="PS51677"/>
    </source>
</evidence>
<dbReference type="PANTHER" id="PTHR10587:SF133">
    <property type="entry name" value="CHITIN DEACETYLASE 1-RELATED"/>
    <property type="match status" value="1"/>
</dbReference>
<dbReference type="Pfam" id="PF01522">
    <property type="entry name" value="Polysacc_deac_1"/>
    <property type="match status" value="1"/>
</dbReference>
<keyword evidence="5" id="KW-1185">Reference proteome</keyword>
<name>A0A4R0YJA1_9GAMM</name>
<dbReference type="PANTHER" id="PTHR10587">
    <property type="entry name" value="GLYCOSYL TRANSFERASE-RELATED"/>
    <property type="match status" value="1"/>
</dbReference>
<dbReference type="RefSeq" id="WP_131152652.1">
    <property type="nucleotide sequence ID" value="NZ_SJTG01000007.1"/>
</dbReference>
<dbReference type="GO" id="GO:0016020">
    <property type="term" value="C:membrane"/>
    <property type="evidence" value="ECO:0007669"/>
    <property type="project" value="TreeGrafter"/>
</dbReference>
<evidence type="ECO:0000313" key="5">
    <source>
        <dbReference type="Proteomes" id="UP000291822"/>
    </source>
</evidence>
<keyword evidence="1" id="KW-0479">Metal-binding</keyword>
<dbReference type="AlphaFoldDB" id="A0A4R0YJA1"/>
<evidence type="ECO:0000313" key="4">
    <source>
        <dbReference type="EMBL" id="TCI06225.1"/>
    </source>
</evidence>
<dbReference type="InterPro" id="IPR011330">
    <property type="entry name" value="Glyco_hydro/deAcase_b/a-brl"/>
</dbReference>
<proteinExistence type="predicted"/>
<keyword evidence="2" id="KW-0378">Hydrolase</keyword>
<evidence type="ECO:0000256" key="2">
    <source>
        <dbReference type="ARBA" id="ARBA00022801"/>
    </source>
</evidence>
<dbReference type="GO" id="GO:0005975">
    <property type="term" value="P:carbohydrate metabolic process"/>
    <property type="evidence" value="ECO:0007669"/>
    <property type="project" value="InterPro"/>
</dbReference>
<reference evidence="4 5" key="1">
    <citation type="submission" date="2019-02" db="EMBL/GenBank/DDBJ databases">
        <title>Dyella amyloliquefaciens sp. nov., isolated from forest soil.</title>
        <authorList>
            <person name="Gao Z.-H."/>
            <person name="Qiu L.-H."/>
        </authorList>
    </citation>
    <scope>NUCLEOTIDE SEQUENCE [LARGE SCALE GENOMIC DNA]</scope>
    <source>
        <strain evidence="4 5">KACC 12747</strain>
    </source>
</reference>